<keyword evidence="3 5" id="KW-1133">Transmembrane helix</keyword>
<evidence type="ECO:0000256" key="2">
    <source>
        <dbReference type="ARBA" id="ARBA00022692"/>
    </source>
</evidence>
<dbReference type="InterPro" id="IPR011701">
    <property type="entry name" value="MFS"/>
</dbReference>
<feature type="transmembrane region" description="Helical" evidence="5">
    <location>
        <begin position="363"/>
        <end position="384"/>
    </location>
</feature>
<feature type="transmembrane region" description="Helical" evidence="5">
    <location>
        <begin position="253"/>
        <end position="273"/>
    </location>
</feature>
<gene>
    <name evidence="6" type="ORF">FOE78_06480</name>
</gene>
<dbReference type="AlphaFoldDB" id="A0A516PXC1"/>
<feature type="transmembrane region" description="Helical" evidence="5">
    <location>
        <begin position="21"/>
        <end position="41"/>
    </location>
</feature>
<keyword evidence="2 5" id="KW-0812">Transmembrane</keyword>
<evidence type="ECO:0000256" key="3">
    <source>
        <dbReference type="ARBA" id="ARBA00022989"/>
    </source>
</evidence>
<organism evidence="6 7">
    <name type="scientific">Microlunatus elymi</name>
    <dbReference type="NCBI Taxonomy" id="2596828"/>
    <lineage>
        <taxon>Bacteria</taxon>
        <taxon>Bacillati</taxon>
        <taxon>Actinomycetota</taxon>
        <taxon>Actinomycetes</taxon>
        <taxon>Propionibacteriales</taxon>
        <taxon>Propionibacteriaceae</taxon>
        <taxon>Microlunatus</taxon>
    </lineage>
</organism>
<comment type="subcellular location">
    <subcellularLocation>
        <location evidence="1">Membrane</location>
        <topology evidence="1">Multi-pass membrane protein</topology>
    </subcellularLocation>
</comment>
<dbReference type="GO" id="GO:0022857">
    <property type="term" value="F:transmembrane transporter activity"/>
    <property type="evidence" value="ECO:0007669"/>
    <property type="project" value="InterPro"/>
</dbReference>
<sequence>MTDAEPQRVAATRVTDRRARLAVTIAFGTQALPFASWTAHIPAVAADLGLDNAALGTALLGAPVGSVLSMPLTGRLLPRVGSPILVRIAIVGYLLACCGIGLAGGTVTLFLALALCGFFQGSLGVAMNTQGVTIERSMSRPIMSGFHGAWSIGALGGAMIGSAAVAAGVGLLPQLMIMAAVLLVLNAAVTRSLIDDRDAGPRTHQRRGRSWSPMILLLGGIATACMLCEGAAADWSAKYLRDSLHADPGVAGLAYAAYAAVMVVVRLSGGWVLSRRPVRTVLPVLALVATLGMTAALVIGTPAVAIIGFALLGAGVAAVVPAAFTAAGRLSASNAGTAIATVSALGWAGFMIGPPAIGHLAQATTLTIALAVIPILTAAVAAAIRFSPAFRGQ</sequence>
<dbReference type="SUPFAM" id="SSF103473">
    <property type="entry name" value="MFS general substrate transporter"/>
    <property type="match status" value="1"/>
</dbReference>
<dbReference type="InterPro" id="IPR036259">
    <property type="entry name" value="MFS_trans_sf"/>
</dbReference>
<evidence type="ECO:0000313" key="7">
    <source>
        <dbReference type="Proteomes" id="UP000319263"/>
    </source>
</evidence>
<protein>
    <submittedName>
        <fullName evidence="6">MFS transporter</fullName>
    </submittedName>
</protein>
<evidence type="ECO:0000256" key="1">
    <source>
        <dbReference type="ARBA" id="ARBA00004141"/>
    </source>
</evidence>
<dbReference type="EMBL" id="CP041692">
    <property type="protein sequence ID" value="QDP95601.1"/>
    <property type="molecule type" value="Genomic_DNA"/>
</dbReference>
<proteinExistence type="predicted"/>
<keyword evidence="4 5" id="KW-0472">Membrane</keyword>
<feature type="transmembrane region" description="Helical" evidence="5">
    <location>
        <begin position="338"/>
        <end position="357"/>
    </location>
</feature>
<evidence type="ECO:0000256" key="5">
    <source>
        <dbReference type="SAM" id="Phobius"/>
    </source>
</evidence>
<dbReference type="PANTHER" id="PTHR23514:SF13">
    <property type="entry name" value="INNER MEMBRANE PROTEIN YBJJ"/>
    <property type="match status" value="1"/>
</dbReference>
<dbReference type="KEGG" id="mik:FOE78_06480"/>
<dbReference type="PANTHER" id="PTHR23514">
    <property type="entry name" value="BYPASS OF STOP CODON PROTEIN 6"/>
    <property type="match status" value="1"/>
</dbReference>
<feature type="transmembrane region" description="Helical" evidence="5">
    <location>
        <begin position="175"/>
        <end position="194"/>
    </location>
</feature>
<dbReference type="OrthoDB" id="151222at2"/>
<feature type="transmembrane region" description="Helical" evidence="5">
    <location>
        <begin position="215"/>
        <end position="233"/>
    </location>
</feature>
<dbReference type="InterPro" id="IPR051788">
    <property type="entry name" value="MFS_Transporter"/>
</dbReference>
<feature type="transmembrane region" description="Helical" evidence="5">
    <location>
        <begin position="84"/>
        <end position="103"/>
    </location>
</feature>
<feature type="transmembrane region" description="Helical" evidence="5">
    <location>
        <begin position="280"/>
        <end position="299"/>
    </location>
</feature>
<feature type="transmembrane region" description="Helical" evidence="5">
    <location>
        <begin position="53"/>
        <end position="72"/>
    </location>
</feature>
<name>A0A516PXC1_9ACTN</name>
<reference evidence="6 7" key="1">
    <citation type="submission" date="2019-07" db="EMBL/GenBank/DDBJ databases">
        <title>Microlunatus dokdonensis sp. nov. isolated from the rhizospheric soil of the wild plant Elymus tsukushiensis.</title>
        <authorList>
            <person name="Ghim S.-Y."/>
            <person name="Hwang Y.-J."/>
            <person name="Son J.-S."/>
            <person name="Shin J.-H."/>
        </authorList>
    </citation>
    <scope>NUCLEOTIDE SEQUENCE [LARGE SCALE GENOMIC DNA]</scope>
    <source>
        <strain evidence="6 7">KUDC0627</strain>
    </source>
</reference>
<feature type="transmembrane region" description="Helical" evidence="5">
    <location>
        <begin position="305"/>
        <end position="326"/>
    </location>
</feature>
<dbReference type="Gene3D" id="1.20.1250.20">
    <property type="entry name" value="MFS general substrate transporter like domains"/>
    <property type="match status" value="2"/>
</dbReference>
<feature type="transmembrane region" description="Helical" evidence="5">
    <location>
        <begin position="148"/>
        <end position="169"/>
    </location>
</feature>
<feature type="transmembrane region" description="Helical" evidence="5">
    <location>
        <begin position="109"/>
        <end position="127"/>
    </location>
</feature>
<keyword evidence="7" id="KW-1185">Reference proteome</keyword>
<dbReference type="Proteomes" id="UP000319263">
    <property type="component" value="Chromosome"/>
</dbReference>
<evidence type="ECO:0000256" key="4">
    <source>
        <dbReference type="ARBA" id="ARBA00023136"/>
    </source>
</evidence>
<dbReference type="Pfam" id="PF07690">
    <property type="entry name" value="MFS_1"/>
    <property type="match status" value="1"/>
</dbReference>
<accession>A0A516PXC1</accession>
<dbReference type="GO" id="GO:0016020">
    <property type="term" value="C:membrane"/>
    <property type="evidence" value="ECO:0007669"/>
    <property type="project" value="UniProtKB-SubCell"/>
</dbReference>
<evidence type="ECO:0000313" key="6">
    <source>
        <dbReference type="EMBL" id="QDP95601.1"/>
    </source>
</evidence>
<dbReference type="CDD" id="cd17393">
    <property type="entry name" value="MFS_MosC_like"/>
    <property type="match status" value="1"/>
</dbReference>